<dbReference type="InterPro" id="IPR013024">
    <property type="entry name" value="GGCT-like"/>
</dbReference>
<protein>
    <submittedName>
        <fullName evidence="2">Gamma-glutamyl AIG2-like cyclotransferase</fullName>
    </submittedName>
</protein>
<dbReference type="SUPFAM" id="SSF110857">
    <property type="entry name" value="Gamma-glutamyl cyclotransferase-like"/>
    <property type="match status" value="1"/>
</dbReference>
<sequence>MAFLFTYGSLQNIKIQKELFGRKLEGKKDILKKYRLGTIKIPENHPQAKTYFIAIYTGDKYDQIAGSVYELQDFELALADEYEGSSYERKIITLASNTKANIYCEIQKNNID</sequence>
<keyword evidence="3" id="KW-1185">Reference proteome</keyword>
<dbReference type="OrthoDB" id="9798388at2"/>
<accession>A0A4Q0NT78</accession>
<name>A0A4Q0NT78_9FLAO</name>
<organism evidence="2 3">
    <name type="scientific">Leeuwenhoekiella aestuarii</name>
    <dbReference type="NCBI Taxonomy" id="2249426"/>
    <lineage>
        <taxon>Bacteria</taxon>
        <taxon>Pseudomonadati</taxon>
        <taxon>Bacteroidota</taxon>
        <taxon>Flavobacteriia</taxon>
        <taxon>Flavobacteriales</taxon>
        <taxon>Flavobacteriaceae</taxon>
        <taxon>Leeuwenhoekiella</taxon>
    </lineage>
</organism>
<evidence type="ECO:0000313" key="2">
    <source>
        <dbReference type="EMBL" id="RXG13367.1"/>
    </source>
</evidence>
<dbReference type="EMBL" id="QOVI01000005">
    <property type="protein sequence ID" value="RXG13367.1"/>
    <property type="molecule type" value="Genomic_DNA"/>
</dbReference>
<dbReference type="RefSeq" id="WP_128762129.1">
    <property type="nucleotide sequence ID" value="NZ_QOVI01000005.1"/>
</dbReference>
<keyword evidence="2" id="KW-0808">Transferase</keyword>
<dbReference type="Proteomes" id="UP000289821">
    <property type="component" value="Unassembled WGS sequence"/>
</dbReference>
<dbReference type="AlphaFoldDB" id="A0A4Q0NT78"/>
<comment type="caution">
    <text evidence="2">The sequence shown here is derived from an EMBL/GenBank/DDBJ whole genome shotgun (WGS) entry which is preliminary data.</text>
</comment>
<dbReference type="CDD" id="cd06661">
    <property type="entry name" value="GGCT_like"/>
    <property type="match status" value="1"/>
</dbReference>
<evidence type="ECO:0000313" key="3">
    <source>
        <dbReference type="Proteomes" id="UP000289821"/>
    </source>
</evidence>
<dbReference type="InterPro" id="IPR036568">
    <property type="entry name" value="GGCT-like_sf"/>
</dbReference>
<reference evidence="2 3" key="1">
    <citation type="submission" date="2018-07" db="EMBL/GenBank/DDBJ databases">
        <title>Leeuwenhoekiella genomics.</title>
        <authorList>
            <person name="Tahon G."/>
            <person name="Willems A."/>
        </authorList>
    </citation>
    <scope>NUCLEOTIDE SEQUENCE [LARGE SCALE GENOMIC DNA]</scope>
    <source>
        <strain evidence="2 3">R-50232</strain>
    </source>
</reference>
<dbReference type="Pfam" id="PF06094">
    <property type="entry name" value="GGACT"/>
    <property type="match status" value="1"/>
</dbReference>
<dbReference type="Gene3D" id="3.10.490.10">
    <property type="entry name" value="Gamma-glutamyl cyclotransferase-like"/>
    <property type="match status" value="1"/>
</dbReference>
<proteinExistence type="predicted"/>
<feature type="domain" description="Gamma-glutamylcyclotransferase AIG2-like" evidence="1">
    <location>
        <begin position="4"/>
        <end position="104"/>
    </location>
</feature>
<dbReference type="GO" id="GO:0016740">
    <property type="term" value="F:transferase activity"/>
    <property type="evidence" value="ECO:0007669"/>
    <property type="project" value="UniProtKB-KW"/>
</dbReference>
<gene>
    <name evidence="2" type="ORF">DSM04_105347</name>
</gene>
<evidence type="ECO:0000259" key="1">
    <source>
        <dbReference type="Pfam" id="PF06094"/>
    </source>
</evidence>
<dbReference type="InterPro" id="IPR009288">
    <property type="entry name" value="AIG2-like_dom"/>
</dbReference>